<dbReference type="EMBL" id="ML170227">
    <property type="protein sequence ID" value="TDL17149.1"/>
    <property type="molecule type" value="Genomic_DNA"/>
</dbReference>
<keyword evidence="1" id="KW-0812">Transmembrane</keyword>
<dbReference type="Proteomes" id="UP000294933">
    <property type="component" value="Unassembled WGS sequence"/>
</dbReference>
<dbReference type="InterPro" id="IPR045340">
    <property type="entry name" value="DUF6533"/>
</dbReference>
<reference evidence="3 4" key="1">
    <citation type="submission" date="2018-06" db="EMBL/GenBank/DDBJ databases">
        <title>A transcriptomic atlas of mushroom development highlights an independent origin of complex multicellularity.</title>
        <authorList>
            <consortium name="DOE Joint Genome Institute"/>
            <person name="Krizsan K."/>
            <person name="Almasi E."/>
            <person name="Merenyi Z."/>
            <person name="Sahu N."/>
            <person name="Viragh M."/>
            <person name="Koszo T."/>
            <person name="Mondo S."/>
            <person name="Kiss B."/>
            <person name="Balint B."/>
            <person name="Kues U."/>
            <person name="Barry K."/>
            <person name="Hegedus J.C."/>
            <person name="Henrissat B."/>
            <person name="Johnson J."/>
            <person name="Lipzen A."/>
            <person name="Ohm R."/>
            <person name="Nagy I."/>
            <person name="Pangilinan J."/>
            <person name="Yan J."/>
            <person name="Xiong Y."/>
            <person name="Grigoriev I.V."/>
            <person name="Hibbett D.S."/>
            <person name="Nagy L.G."/>
        </authorList>
    </citation>
    <scope>NUCLEOTIDE SEQUENCE [LARGE SCALE GENOMIC DNA]</scope>
    <source>
        <strain evidence="3 4">SZMC22713</strain>
    </source>
</reference>
<sequence>MSDQFVPQPNPTTSRVFSLSATVILSYDAILNFPECLEYIWFSKWSVGKVLYVAGRYPVVAFFLLNEIYTLGNWGIFTFSSDMIYVRTWLLWIFSFPLQTTLSLRTLAIWGRDWKAAVVLGVGAAIYNISVLVSYILLSIISDVEFFPEKLGLLMKLGFVSLMFYDGVMFILILIRTIHEGRKTRAKLLAILFRDGMIYYAVIFAL</sequence>
<evidence type="ECO:0000259" key="2">
    <source>
        <dbReference type="Pfam" id="PF20151"/>
    </source>
</evidence>
<feature type="transmembrane region" description="Helical" evidence="1">
    <location>
        <begin position="187"/>
        <end position="205"/>
    </location>
</feature>
<gene>
    <name evidence="3" type="ORF">BD410DRAFT_794621</name>
</gene>
<feature type="transmembrane region" description="Helical" evidence="1">
    <location>
        <begin position="89"/>
        <end position="110"/>
    </location>
</feature>
<dbReference type="Pfam" id="PF20151">
    <property type="entry name" value="DUF6533"/>
    <property type="match status" value="1"/>
</dbReference>
<name>A0A4Y7PRE5_9AGAM</name>
<feature type="transmembrane region" description="Helical" evidence="1">
    <location>
        <begin position="50"/>
        <end position="69"/>
    </location>
</feature>
<keyword evidence="1" id="KW-0472">Membrane</keyword>
<evidence type="ECO:0000313" key="4">
    <source>
        <dbReference type="Proteomes" id="UP000294933"/>
    </source>
</evidence>
<keyword evidence="4" id="KW-1185">Reference proteome</keyword>
<dbReference type="OrthoDB" id="3354157at2759"/>
<feature type="transmembrane region" description="Helical" evidence="1">
    <location>
        <begin position="153"/>
        <end position="175"/>
    </location>
</feature>
<feature type="non-terminal residue" evidence="3">
    <location>
        <position position="206"/>
    </location>
</feature>
<accession>A0A4Y7PRE5</accession>
<evidence type="ECO:0000313" key="3">
    <source>
        <dbReference type="EMBL" id="TDL17149.1"/>
    </source>
</evidence>
<dbReference type="AlphaFoldDB" id="A0A4Y7PRE5"/>
<dbReference type="VEuPathDB" id="FungiDB:BD410DRAFT_794621"/>
<evidence type="ECO:0000256" key="1">
    <source>
        <dbReference type="SAM" id="Phobius"/>
    </source>
</evidence>
<feature type="transmembrane region" description="Helical" evidence="1">
    <location>
        <begin position="117"/>
        <end position="141"/>
    </location>
</feature>
<keyword evidence="1" id="KW-1133">Transmembrane helix</keyword>
<feature type="domain" description="DUF6533" evidence="2">
    <location>
        <begin position="17"/>
        <end position="59"/>
    </location>
</feature>
<protein>
    <recommendedName>
        <fullName evidence="2">DUF6533 domain-containing protein</fullName>
    </recommendedName>
</protein>
<organism evidence="3 4">
    <name type="scientific">Rickenella mellea</name>
    <dbReference type="NCBI Taxonomy" id="50990"/>
    <lineage>
        <taxon>Eukaryota</taxon>
        <taxon>Fungi</taxon>
        <taxon>Dikarya</taxon>
        <taxon>Basidiomycota</taxon>
        <taxon>Agaricomycotina</taxon>
        <taxon>Agaricomycetes</taxon>
        <taxon>Hymenochaetales</taxon>
        <taxon>Rickenellaceae</taxon>
        <taxon>Rickenella</taxon>
    </lineage>
</organism>
<proteinExistence type="predicted"/>